<evidence type="ECO:0000313" key="2">
    <source>
        <dbReference type="EMBL" id="KAF4954401.1"/>
    </source>
</evidence>
<name>A0A8H4TAS6_9HYPO</name>
<reference evidence="2" key="1">
    <citation type="journal article" date="2020" name="BMC Genomics">
        <title>Correction to: Identification and distribution of gene clusters required for synthesis of sphingolipid metabolism inhibitors in diverse species of the filamentous fungus Fusarium.</title>
        <authorList>
            <person name="Kim H.S."/>
            <person name="Lohmar J.M."/>
            <person name="Busman M."/>
            <person name="Brown D.W."/>
            <person name="Naumann T.A."/>
            <person name="Divon H.H."/>
            <person name="Lysoe E."/>
            <person name="Uhlig S."/>
            <person name="Proctor R.H."/>
        </authorList>
    </citation>
    <scope>NUCLEOTIDE SEQUENCE</scope>
    <source>
        <strain evidence="2">NRRL 20472</strain>
    </source>
</reference>
<reference evidence="2" key="2">
    <citation type="submission" date="2020-05" db="EMBL/GenBank/DDBJ databases">
        <authorList>
            <person name="Kim H.-S."/>
            <person name="Proctor R.H."/>
            <person name="Brown D.W."/>
        </authorList>
    </citation>
    <scope>NUCLEOTIDE SEQUENCE</scope>
    <source>
        <strain evidence="2">NRRL 20472</strain>
    </source>
</reference>
<feature type="compositionally biased region" description="Basic residues" evidence="1">
    <location>
        <begin position="32"/>
        <end position="42"/>
    </location>
</feature>
<dbReference type="AlphaFoldDB" id="A0A8H4TAS6"/>
<dbReference type="Proteomes" id="UP000622797">
    <property type="component" value="Unassembled WGS sequence"/>
</dbReference>
<organism evidence="2 3">
    <name type="scientific">Fusarium sarcochroum</name>
    <dbReference type="NCBI Taxonomy" id="1208366"/>
    <lineage>
        <taxon>Eukaryota</taxon>
        <taxon>Fungi</taxon>
        <taxon>Dikarya</taxon>
        <taxon>Ascomycota</taxon>
        <taxon>Pezizomycotina</taxon>
        <taxon>Sordariomycetes</taxon>
        <taxon>Hypocreomycetidae</taxon>
        <taxon>Hypocreales</taxon>
        <taxon>Nectriaceae</taxon>
        <taxon>Fusarium</taxon>
        <taxon>Fusarium lateritium species complex</taxon>
    </lineage>
</organism>
<evidence type="ECO:0000313" key="3">
    <source>
        <dbReference type="Proteomes" id="UP000622797"/>
    </source>
</evidence>
<accession>A0A8H4TAS6</accession>
<protein>
    <submittedName>
        <fullName evidence="2">Uncharacterized protein</fullName>
    </submittedName>
</protein>
<keyword evidence="3" id="KW-1185">Reference proteome</keyword>
<comment type="caution">
    <text evidence="2">The sequence shown here is derived from an EMBL/GenBank/DDBJ whole genome shotgun (WGS) entry which is preliminary data.</text>
</comment>
<sequence>MCFGSSKSAPTPQPRRVPKKTEPKPKAGSSKSKTKPQARRGPTKAELNAKAEAHRNRVSWANNPTPEMKREKGKAIQAELRKLKAEAIKRGEW</sequence>
<dbReference type="EMBL" id="JABEXW010000813">
    <property type="protein sequence ID" value="KAF4954401.1"/>
    <property type="molecule type" value="Genomic_DNA"/>
</dbReference>
<evidence type="ECO:0000256" key="1">
    <source>
        <dbReference type="SAM" id="MobiDB-lite"/>
    </source>
</evidence>
<feature type="region of interest" description="Disordered" evidence="1">
    <location>
        <begin position="1"/>
        <end position="73"/>
    </location>
</feature>
<gene>
    <name evidence="2" type="ORF">FSARC_12144</name>
</gene>
<feature type="compositionally biased region" description="Polar residues" evidence="1">
    <location>
        <begin position="1"/>
        <end position="10"/>
    </location>
</feature>
<proteinExistence type="predicted"/>